<feature type="region of interest" description="Disordered" evidence="1">
    <location>
        <begin position="490"/>
        <end position="531"/>
    </location>
</feature>
<feature type="compositionally biased region" description="Polar residues" evidence="1">
    <location>
        <begin position="1"/>
        <end position="17"/>
    </location>
</feature>
<dbReference type="OrthoDB" id="3905365at2759"/>
<gene>
    <name evidence="2" type="ORF">OIDMADRAFT_163489</name>
</gene>
<protein>
    <submittedName>
        <fullName evidence="2">Uncharacterized protein</fullName>
    </submittedName>
</protein>
<dbReference type="AlphaFoldDB" id="A0A0C3CQ99"/>
<keyword evidence="3" id="KW-1185">Reference proteome</keyword>
<feature type="region of interest" description="Disordered" evidence="1">
    <location>
        <begin position="52"/>
        <end position="122"/>
    </location>
</feature>
<dbReference type="STRING" id="913774.A0A0C3CQ99"/>
<feature type="compositionally biased region" description="Polar residues" evidence="1">
    <location>
        <begin position="79"/>
        <end position="91"/>
    </location>
</feature>
<dbReference type="Proteomes" id="UP000054321">
    <property type="component" value="Unassembled WGS sequence"/>
</dbReference>
<organism evidence="2 3">
    <name type="scientific">Oidiodendron maius (strain Zn)</name>
    <dbReference type="NCBI Taxonomy" id="913774"/>
    <lineage>
        <taxon>Eukaryota</taxon>
        <taxon>Fungi</taxon>
        <taxon>Dikarya</taxon>
        <taxon>Ascomycota</taxon>
        <taxon>Pezizomycotina</taxon>
        <taxon>Leotiomycetes</taxon>
        <taxon>Leotiomycetes incertae sedis</taxon>
        <taxon>Myxotrichaceae</taxon>
        <taxon>Oidiodendron</taxon>
    </lineage>
</organism>
<evidence type="ECO:0000313" key="3">
    <source>
        <dbReference type="Proteomes" id="UP000054321"/>
    </source>
</evidence>
<dbReference type="HOGENOM" id="CLU_014177_1_0_1"/>
<feature type="region of interest" description="Disordered" evidence="1">
    <location>
        <begin position="568"/>
        <end position="587"/>
    </location>
</feature>
<dbReference type="EMBL" id="KN832876">
    <property type="protein sequence ID" value="KIN01214.1"/>
    <property type="molecule type" value="Genomic_DNA"/>
</dbReference>
<sequence length="607" mass="66727">MTEQIGTPGSNADTSVNGAKVSAPKDKSCPFCHQSFTSSSLGRHLDLYIKEKNPKPADGIHNVDEIRKMRGGITRRQPRNSTAQRELSTPGETPGGRERSPLDSAERGKRSPSLRVGSSVGDLDSYSGKRGYAINKPSWEATGVINHIPSTRSDGTGRGWEIEEREGGRKMDSRNRSVSRHMLAKSTFEQKEKMVDALDNARAAELALRELLGSLRAAKQRIDGRAIFDYDPLTLDFPSLTLKCLPPPPTLHQTNPFPSSSSWSILPPDEEQYQALRAHFSEEFRRWRLACTIATTTPNDDLSYPPLPFAANEDPAEVARRAEEDSRELENQMSGHLHSVFTRWTALTPQSRAELWTLALARDIGSKSDEIGKLKKDKDYSQQEISHLKLQVDELSRLQHPREFRLSRPETIPFDSKIISMLGEKTSMERIYVGWNLMDRNIHIDAVVERAIGRWKNVVKEARNGRPGSAGKLSGQLSLTGEPILAHSPVQQKPVSVDHGTNPNGANQGGVQMTNDPDSIGNDPDADADADADMEEDDFVEMSDAPLASGQGGPDGTLAQAANFRLANGYGSSTPHQQQQGVNGRRGPVMEGIENQTCVGGYVRIGA</sequence>
<name>A0A0C3CQ99_OIDMZ</name>
<evidence type="ECO:0000256" key="1">
    <source>
        <dbReference type="SAM" id="MobiDB-lite"/>
    </source>
</evidence>
<feature type="compositionally biased region" description="Polar residues" evidence="1">
    <location>
        <begin position="490"/>
        <end position="517"/>
    </location>
</feature>
<feature type="compositionally biased region" description="Polar residues" evidence="1">
    <location>
        <begin position="570"/>
        <end position="582"/>
    </location>
</feature>
<accession>A0A0C3CQ99</accession>
<proteinExistence type="predicted"/>
<feature type="compositionally biased region" description="Basic and acidic residues" evidence="1">
    <location>
        <begin position="95"/>
        <end position="109"/>
    </location>
</feature>
<feature type="compositionally biased region" description="Basic and acidic residues" evidence="1">
    <location>
        <begin position="160"/>
        <end position="175"/>
    </location>
</feature>
<feature type="region of interest" description="Disordered" evidence="1">
    <location>
        <begin position="146"/>
        <end position="179"/>
    </location>
</feature>
<reference evidence="2 3" key="1">
    <citation type="submission" date="2014-04" db="EMBL/GenBank/DDBJ databases">
        <authorList>
            <consortium name="DOE Joint Genome Institute"/>
            <person name="Kuo A."/>
            <person name="Martino E."/>
            <person name="Perotto S."/>
            <person name="Kohler A."/>
            <person name="Nagy L.G."/>
            <person name="Floudas D."/>
            <person name="Copeland A."/>
            <person name="Barry K.W."/>
            <person name="Cichocki N."/>
            <person name="Veneault-Fourrey C."/>
            <person name="LaButti K."/>
            <person name="Lindquist E.A."/>
            <person name="Lipzen A."/>
            <person name="Lundell T."/>
            <person name="Morin E."/>
            <person name="Murat C."/>
            <person name="Sun H."/>
            <person name="Tunlid A."/>
            <person name="Henrissat B."/>
            <person name="Grigoriev I.V."/>
            <person name="Hibbett D.S."/>
            <person name="Martin F."/>
            <person name="Nordberg H.P."/>
            <person name="Cantor M.N."/>
            <person name="Hua S.X."/>
        </authorList>
    </citation>
    <scope>NUCLEOTIDE SEQUENCE [LARGE SCALE GENOMIC DNA]</scope>
    <source>
        <strain evidence="2 3">Zn</strain>
    </source>
</reference>
<dbReference type="InParanoid" id="A0A0C3CQ99"/>
<evidence type="ECO:0000313" key="2">
    <source>
        <dbReference type="EMBL" id="KIN01214.1"/>
    </source>
</evidence>
<feature type="region of interest" description="Disordered" evidence="1">
    <location>
        <begin position="1"/>
        <end position="37"/>
    </location>
</feature>
<reference evidence="3" key="2">
    <citation type="submission" date="2015-01" db="EMBL/GenBank/DDBJ databases">
        <title>Evolutionary Origins and Diversification of the Mycorrhizal Mutualists.</title>
        <authorList>
            <consortium name="DOE Joint Genome Institute"/>
            <consortium name="Mycorrhizal Genomics Consortium"/>
            <person name="Kohler A."/>
            <person name="Kuo A."/>
            <person name="Nagy L.G."/>
            <person name="Floudas D."/>
            <person name="Copeland A."/>
            <person name="Barry K.W."/>
            <person name="Cichocki N."/>
            <person name="Veneault-Fourrey C."/>
            <person name="LaButti K."/>
            <person name="Lindquist E.A."/>
            <person name="Lipzen A."/>
            <person name="Lundell T."/>
            <person name="Morin E."/>
            <person name="Murat C."/>
            <person name="Riley R."/>
            <person name="Ohm R."/>
            <person name="Sun H."/>
            <person name="Tunlid A."/>
            <person name="Henrissat B."/>
            <person name="Grigoriev I.V."/>
            <person name="Hibbett D.S."/>
            <person name="Martin F."/>
        </authorList>
    </citation>
    <scope>NUCLEOTIDE SEQUENCE [LARGE SCALE GENOMIC DNA]</scope>
    <source>
        <strain evidence="3">Zn</strain>
    </source>
</reference>